<reference evidence="7" key="2">
    <citation type="submission" date="2021-06" db="EMBL/GenBank/DDBJ databases">
        <title>Genomic Description and Analysis of Intracellular Bacteria, Candidatus Berkiella cookevillensis and Candidatus Berkiella aquae.</title>
        <authorList>
            <person name="Kidane D.T."/>
            <person name="Mehari Y.T."/>
            <person name="Rice F.C."/>
            <person name="Arivett B.A."/>
            <person name="Farone A.L."/>
            <person name="Berk S.G."/>
            <person name="Farone M.B."/>
        </authorList>
    </citation>
    <scope>NUCLEOTIDE SEQUENCE</scope>
    <source>
        <strain evidence="7">HT99</strain>
    </source>
</reference>
<evidence type="ECO:0000256" key="6">
    <source>
        <dbReference type="SAM" id="Phobius"/>
    </source>
</evidence>
<reference evidence="7" key="1">
    <citation type="journal article" date="2016" name="Genome Announc.">
        <title>Draft Genome Sequences of Two Novel Amoeba-Resistant Intranuclear Bacteria, 'Candidatus Berkiella cookevillensis' and 'Candidatus Berkiella aquae'.</title>
        <authorList>
            <person name="Mehari Y.T."/>
            <person name="Arivett B.A."/>
            <person name="Farone A.L."/>
            <person name="Gunderson J.H."/>
            <person name="Farone M.B."/>
        </authorList>
    </citation>
    <scope>NUCLEOTIDE SEQUENCE</scope>
    <source>
        <strain evidence="7">HT99</strain>
    </source>
</reference>
<evidence type="ECO:0000256" key="5">
    <source>
        <dbReference type="ARBA" id="ARBA00023136"/>
    </source>
</evidence>
<dbReference type="AlphaFoldDB" id="A0AAE3HST6"/>
<evidence type="ECO:0000313" key="8">
    <source>
        <dbReference type="Proteomes" id="UP000051497"/>
    </source>
</evidence>
<accession>A0AAE3HST6</accession>
<comment type="caution">
    <text evidence="7">The sequence shown here is derived from an EMBL/GenBank/DDBJ whole genome shotgun (WGS) entry which is preliminary data.</text>
</comment>
<feature type="transmembrane region" description="Helical" evidence="6">
    <location>
        <begin position="259"/>
        <end position="278"/>
    </location>
</feature>
<keyword evidence="8" id="KW-1185">Reference proteome</keyword>
<dbReference type="PANTHER" id="PTHR30238">
    <property type="entry name" value="MEMBRANE BOUND PREDICTED REDOX MODULATOR"/>
    <property type="match status" value="1"/>
</dbReference>
<evidence type="ECO:0000256" key="2">
    <source>
        <dbReference type="ARBA" id="ARBA00007511"/>
    </source>
</evidence>
<dbReference type="Pfam" id="PF03741">
    <property type="entry name" value="TerC"/>
    <property type="match status" value="1"/>
</dbReference>
<dbReference type="EMBL" id="LKAJ02000001">
    <property type="protein sequence ID" value="MCS5709987.1"/>
    <property type="molecule type" value="Genomic_DNA"/>
</dbReference>
<evidence type="ECO:0000256" key="1">
    <source>
        <dbReference type="ARBA" id="ARBA00004141"/>
    </source>
</evidence>
<feature type="transmembrane region" description="Helical" evidence="6">
    <location>
        <begin position="35"/>
        <end position="55"/>
    </location>
</feature>
<feature type="transmembrane region" description="Helical" evidence="6">
    <location>
        <begin position="75"/>
        <end position="96"/>
    </location>
</feature>
<comment type="similarity">
    <text evidence="2">Belongs to the TerC family.</text>
</comment>
<feature type="transmembrane region" description="Helical" evidence="6">
    <location>
        <begin position="108"/>
        <end position="128"/>
    </location>
</feature>
<proteinExistence type="inferred from homology"/>
<feature type="transmembrane region" description="Helical" evidence="6">
    <location>
        <begin position="227"/>
        <end position="247"/>
    </location>
</feature>
<name>A0AAE3HST6_9GAMM</name>
<sequence>MWIIFFTIIGLMLFADIFLLGGGKSHRVSTKEASIWIIVWVSIALCFNVGLWFYLLETANQQIANTKAAEFLTGYLIELSLSVDNLFVFILIFNYFKLPLELQRRTLLFGIIGAIVMRLIFITLGVWLVAKFHWILYLFGGFLVYTGIKILVTRDEEPHLENNPVLLWSRKHLRITEHLEGERFFVRKEGLLYVTPLFIILMLIELSDVIFAIDSIPAIFAITTDPFIIYTSNIFAILGLRAMYFLLARLAELFHYLKYGVALILIFIGVKMLIAYWFKVPIYITLSLIVITLGTCIIISRVHKPQPK</sequence>
<dbReference type="NCBIfam" id="TIGR03718">
    <property type="entry name" value="R_switched_Alx"/>
    <property type="match status" value="1"/>
</dbReference>
<protein>
    <submittedName>
        <fullName evidence="7">TerC family protein</fullName>
    </submittedName>
</protein>
<gene>
    <name evidence="7" type="ORF">HT99x_000955</name>
</gene>
<feature type="transmembrane region" description="Helical" evidence="6">
    <location>
        <begin position="134"/>
        <end position="152"/>
    </location>
</feature>
<dbReference type="InterPro" id="IPR022369">
    <property type="entry name" value="Integral_membrane_TerC_rswitch"/>
</dbReference>
<organism evidence="7 8">
    <name type="scientific">Candidatus Berkiella aquae</name>
    <dbReference type="NCBI Taxonomy" id="295108"/>
    <lineage>
        <taxon>Bacteria</taxon>
        <taxon>Pseudomonadati</taxon>
        <taxon>Pseudomonadota</taxon>
        <taxon>Gammaproteobacteria</taxon>
        <taxon>Candidatus Berkiellales</taxon>
        <taxon>Candidatus Berkiellaceae</taxon>
        <taxon>Candidatus Berkiella</taxon>
    </lineage>
</organism>
<dbReference type="InterPro" id="IPR005496">
    <property type="entry name" value="Integral_membrane_TerC"/>
</dbReference>
<comment type="subcellular location">
    <subcellularLocation>
        <location evidence="1">Membrane</location>
        <topology evidence="1">Multi-pass membrane protein</topology>
    </subcellularLocation>
</comment>
<keyword evidence="3 6" id="KW-0812">Transmembrane</keyword>
<feature type="transmembrane region" description="Helical" evidence="6">
    <location>
        <begin position="191"/>
        <end position="221"/>
    </location>
</feature>
<dbReference type="PANTHER" id="PTHR30238:SF0">
    <property type="entry name" value="THYLAKOID MEMBRANE PROTEIN TERC, CHLOROPLASTIC"/>
    <property type="match status" value="1"/>
</dbReference>
<dbReference type="GO" id="GO:0016020">
    <property type="term" value="C:membrane"/>
    <property type="evidence" value="ECO:0007669"/>
    <property type="project" value="UniProtKB-SubCell"/>
</dbReference>
<evidence type="ECO:0000256" key="3">
    <source>
        <dbReference type="ARBA" id="ARBA00022692"/>
    </source>
</evidence>
<dbReference type="Proteomes" id="UP000051497">
    <property type="component" value="Unassembled WGS sequence"/>
</dbReference>
<feature type="transmembrane region" description="Helical" evidence="6">
    <location>
        <begin position="6"/>
        <end position="23"/>
    </location>
</feature>
<evidence type="ECO:0000313" key="7">
    <source>
        <dbReference type="EMBL" id="MCS5709987.1"/>
    </source>
</evidence>
<evidence type="ECO:0000256" key="4">
    <source>
        <dbReference type="ARBA" id="ARBA00022989"/>
    </source>
</evidence>
<keyword evidence="5 6" id="KW-0472">Membrane</keyword>
<keyword evidence="4 6" id="KW-1133">Transmembrane helix</keyword>
<feature type="transmembrane region" description="Helical" evidence="6">
    <location>
        <begin position="284"/>
        <end position="302"/>
    </location>
</feature>